<evidence type="ECO:0000256" key="2">
    <source>
        <dbReference type="ARBA" id="ARBA00004642"/>
    </source>
</evidence>
<dbReference type="Proteomes" id="UP001432322">
    <property type="component" value="Unassembled WGS sequence"/>
</dbReference>
<dbReference type="InterPro" id="IPR025662">
    <property type="entry name" value="Sigma_54_int_dom_ATP-bd_1"/>
</dbReference>
<dbReference type="GO" id="GO:0000055">
    <property type="term" value="P:ribosomal large subunit export from nucleus"/>
    <property type="evidence" value="ECO:0007669"/>
    <property type="project" value="TreeGrafter"/>
</dbReference>
<dbReference type="InterPro" id="IPR003593">
    <property type="entry name" value="AAA+_ATPase"/>
</dbReference>
<dbReference type="SMART" id="SM00382">
    <property type="entry name" value="AAA"/>
    <property type="match status" value="3"/>
</dbReference>
<dbReference type="SUPFAM" id="SSF52540">
    <property type="entry name" value="P-loop containing nucleoside triphosphate hydrolases"/>
    <property type="match status" value="3"/>
</dbReference>
<reference evidence="10" key="1">
    <citation type="submission" date="2023-10" db="EMBL/GenBank/DDBJ databases">
        <title>Genome assembly of Pristionchus species.</title>
        <authorList>
            <person name="Yoshida K."/>
            <person name="Sommer R.J."/>
        </authorList>
    </citation>
    <scope>NUCLEOTIDE SEQUENCE</scope>
    <source>
        <strain evidence="10">RS5133</strain>
    </source>
</reference>
<dbReference type="Gene3D" id="3.40.50.300">
    <property type="entry name" value="P-loop containing nucleotide triphosphate hydrolases"/>
    <property type="match status" value="3"/>
</dbReference>
<proteinExistence type="inferred from homology"/>
<dbReference type="PROSITE" id="PS00675">
    <property type="entry name" value="SIGMA54_INTERACT_1"/>
    <property type="match status" value="1"/>
</dbReference>
<dbReference type="GO" id="GO:0030687">
    <property type="term" value="C:preribosome, large subunit precursor"/>
    <property type="evidence" value="ECO:0007669"/>
    <property type="project" value="TreeGrafter"/>
</dbReference>
<dbReference type="FunFam" id="3.40.50.300:FF:000142">
    <property type="entry name" value="Midasin"/>
    <property type="match status" value="2"/>
</dbReference>
<evidence type="ECO:0000256" key="4">
    <source>
        <dbReference type="ARBA" id="ARBA00017143"/>
    </source>
</evidence>
<dbReference type="Pfam" id="PF17867">
    <property type="entry name" value="AAA_lid_7"/>
    <property type="match status" value="1"/>
</dbReference>
<evidence type="ECO:0000256" key="5">
    <source>
        <dbReference type="ARBA" id="ARBA00022741"/>
    </source>
</evidence>
<comment type="caution">
    <text evidence="10">The sequence shown here is derived from an EMBL/GenBank/DDBJ whole genome shotgun (WGS) entry which is preliminary data.</text>
</comment>
<evidence type="ECO:0000256" key="8">
    <source>
        <dbReference type="ARBA" id="ARBA00023242"/>
    </source>
</evidence>
<feature type="domain" description="AAA+ ATPase" evidence="9">
    <location>
        <begin position="113"/>
        <end position="327"/>
    </location>
</feature>
<dbReference type="GO" id="GO:0016887">
    <property type="term" value="F:ATP hydrolysis activity"/>
    <property type="evidence" value="ECO:0007669"/>
    <property type="project" value="InterPro"/>
</dbReference>
<keyword evidence="6" id="KW-0067">ATP-binding</keyword>
<comment type="similarity">
    <text evidence="3">Belongs to the midasin family.</text>
</comment>
<evidence type="ECO:0000256" key="6">
    <source>
        <dbReference type="ARBA" id="ARBA00022840"/>
    </source>
</evidence>
<name>A0AAV5WJZ9_9BILA</name>
<keyword evidence="8" id="KW-0539">Nucleus</keyword>
<dbReference type="GO" id="GO:0005524">
    <property type="term" value="F:ATP binding"/>
    <property type="evidence" value="ECO:0007669"/>
    <property type="project" value="UniProtKB-KW"/>
</dbReference>
<dbReference type="Pfam" id="PF07728">
    <property type="entry name" value="AAA_5"/>
    <property type="match status" value="3"/>
</dbReference>
<dbReference type="GO" id="GO:0005654">
    <property type="term" value="C:nucleoplasm"/>
    <property type="evidence" value="ECO:0007669"/>
    <property type="project" value="UniProtKB-SubCell"/>
</dbReference>
<feature type="domain" description="AAA+ ATPase" evidence="9">
    <location>
        <begin position="767"/>
        <end position="915"/>
    </location>
</feature>
<keyword evidence="11" id="KW-1185">Reference proteome</keyword>
<sequence length="934" mass="105062">MRAFNRVNSVENISSSQSILLELMDVWCVCEPSMERRALACSKMAAMLSLTKDEVEYLMRVRSPALAVTESIVSVGRVSLERRAILSMERSAKLGHTKGALQLLERMALSVKMEEAVLLVGESGVGKTSLVQVLADMKGEKLDTVNLGPHSDTDDLITSLRPTSYGRVMEPFTCDFVGLFSKSFDVSKNEKFMRNLEVLLMHQKYDEYLKVVEETAKRILSKKRESAWADLVVRARRLREGLEKGASPFAVQRGIVREAADEGHWLLIDEINLAPPECLDAIVDAISSSHHPNFRLFACMNPATDTAKRRLPEGIRARFVEYFVNEDSDAVDLAKIVSSYLPSSSVASVEAIVKLYMEAKKLYPLKLSLRSLTRALIFASDGRFDNENRCVYEAFAMAFLSNMEKEEKESMHNMIKAAFPCEKKSSMRREHEASIMIEGYEVERGDCLPIEDKEYVITRTVQENLREVARIVSSKRLAVLLEGETSAGKTSIVQHLAKITGNSIRRINNHEQTDVQEYIGSYVPDANGRLYFREGPLVEAVRKGYWVILDELNLAPSDVIETLNRLLDDNRELVVCESNEVIKAHPRFRLFATQNPAGSYAGRKRLSRALLSRFVVLLFPILPLNELSKMVCARCQIAPSAADRMIKVLLELRLQRSLSGLFSSKDGLMTLRDVFRWGHRLATDEGTDWQAAMIHHGYFLLAGRCRNEADKKAVISTLESTLKGKINEKDLFSIESPYFPHDLAFEHVVLTFNMRRMLVLAWQALTRNEAVLVVGETGDGKTRLAQTLGGEQMLTINCHERTECSDLLGRLRPAANGGFEWQDGVVISAMREGRVLLMDEISLAEDSVLERLNPLFEEKRTILLTDCGAQAEEVTAQGEFKVIATMNPGGDYGKKELSKALRNRFTEIWSSASFERAELCSIFAMRMTKTMDAV</sequence>
<dbReference type="GO" id="GO:0005730">
    <property type="term" value="C:nucleolus"/>
    <property type="evidence" value="ECO:0007669"/>
    <property type="project" value="UniProtKB-SubCell"/>
</dbReference>
<dbReference type="InterPro" id="IPR011704">
    <property type="entry name" value="ATPase_dyneun-rel_AAA"/>
</dbReference>
<dbReference type="PANTHER" id="PTHR48103">
    <property type="entry name" value="MIDASIN-RELATED"/>
    <property type="match status" value="1"/>
</dbReference>
<evidence type="ECO:0000256" key="3">
    <source>
        <dbReference type="ARBA" id="ARBA00007188"/>
    </source>
</evidence>
<evidence type="ECO:0000256" key="7">
    <source>
        <dbReference type="ARBA" id="ARBA00023186"/>
    </source>
</evidence>
<dbReference type="AlphaFoldDB" id="A0AAV5WJZ9"/>
<dbReference type="EMBL" id="BTSY01000005">
    <property type="protein sequence ID" value="GMT30207.1"/>
    <property type="molecule type" value="Genomic_DNA"/>
</dbReference>
<evidence type="ECO:0000259" key="9">
    <source>
        <dbReference type="SMART" id="SM00382"/>
    </source>
</evidence>
<dbReference type="PANTHER" id="PTHR48103:SF2">
    <property type="entry name" value="MIDASIN"/>
    <property type="match status" value="1"/>
</dbReference>
<dbReference type="Pfam" id="PF17865">
    <property type="entry name" value="AAA_lid_5"/>
    <property type="match status" value="1"/>
</dbReference>
<gene>
    <name evidence="10" type="ORF">PFISCL1PPCAC_21504</name>
</gene>
<evidence type="ECO:0000313" key="10">
    <source>
        <dbReference type="EMBL" id="GMT30207.1"/>
    </source>
</evidence>
<accession>A0AAV5WJZ9</accession>
<dbReference type="GO" id="GO:0000027">
    <property type="term" value="P:ribosomal large subunit assembly"/>
    <property type="evidence" value="ECO:0007669"/>
    <property type="project" value="TreeGrafter"/>
</dbReference>
<protein>
    <recommendedName>
        <fullName evidence="4">Midasin</fullName>
    </recommendedName>
</protein>
<dbReference type="InterPro" id="IPR040848">
    <property type="entry name" value="AAA_lid_7"/>
</dbReference>
<evidence type="ECO:0000256" key="1">
    <source>
        <dbReference type="ARBA" id="ARBA00004604"/>
    </source>
</evidence>
<dbReference type="InterPro" id="IPR041190">
    <property type="entry name" value="Midasin_AAA_lid_5"/>
</dbReference>
<evidence type="ECO:0000313" key="11">
    <source>
        <dbReference type="Proteomes" id="UP001432322"/>
    </source>
</evidence>
<dbReference type="InterPro" id="IPR027417">
    <property type="entry name" value="P-loop_NTPase"/>
</dbReference>
<organism evidence="10 11">
    <name type="scientific">Pristionchus fissidentatus</name>
    <dbReference type="NCBI Taxonomy" id="1538716"/>
    <lineage>
        <taxon>Eukaryota</taxon>
        <taxon>Metazoa</taxon>
        <taxon>Ecdysozoa</taxon>
        <taxon>Nematoda</taxon>
        <taxon>Chromadorea</taxon>
        <taxon>Rhabditida</taxon>
        <taxon>Rhabditina</taxon>
        <taxon>Diplogasteromorpha</taxon>
        <taxon>Diplogasteroidea</taxon>
        <taxon>Neodiplogasteridae</taxon>
        <taxon>Pristionchus</taxon>
    </lineage>
</organism>
<feature type="domain" description="AAA+ ATPase" evidence="9">
    <location>
        <begin position="475"/>
        <end position="622"/>
    </location>
</feature>
<keyword evidence="7" id="KW-0143">Chaperone</keyword>
<feature type="non-terminal residue" evidence="10">
    <location>
        <position position="934"/>
    </location>
</feature>
<keyword evidence="5" id="KW-0547">Nucleotide-binding</keyword>
<comment type="subcellular location">
    <subcellularLocation>
        <location evidence="1">Nucleus</location>
        <location evidence="1">Nucleolus</location>
    </subcellularLocation>
    <subcellularLocation>
        <location evidence="2">Nucleus</location>
        <location evidence="2">Nucleoplasm</location>
    </subcellularLocation>
</comment>